<dbReference type="OrthoDB" id="9784740at2"/>
<dbReference type="STRING" id="166486.ERS852572_02795"/>
<dbReference type="Gene3D" id="1.25.10.90">
    <property type="match status" value="1"/>
</dbReference>
<dbReference type="Proteomes" id="UP000283513">
    <property type="component" value="Unassembled WGS sequence"/>
</dbReference>
<dbReference type="InterPro" id="IPR014825">
    <property type="entry name" value="DNA_alkylation"/>
</dbReference>
<dbReference type="SUPFAM" id="SSF48371">
    <property type="entry name" value="ARM repeat"/>
    <property type="match status" value="1"/>
</dbReference>
<reference evidence="2 4" key="2">
    <citation type="submission" date="2018-08" db="EMBL/GenBank/DDBJ databases">
        <title>A genome reference for cultivated species of the human gut microbiota.</title>
        <authorList>
            <person name="Zou Y."/>
            <person name="Xue W."/>
            <person name="Luo G."/>
        </authorList>
    </citation>
    <scope>NUCLEOTIDE SEQUENCE [LARGE SCALE GENOMIC DNA]</scope>
    <source>
        <strain evidence="2 4">AM37-1AC</strain>
    </source>
</reference>
<dbReference type="Proteomes" id="UP000095350">
    <property type="component" value="Unassembled WGS sequence"/>
</dbReference>
<name>A0A173VAC1_9FIRM</name>
<gene>
    <name evidence="2" type="ORF">DW856_02660</name>
    <name evidence="1" type="ORF">ERS852572_02795</name>
</gene>
<dbReference type="CDD" id="cd06561">
    <property type="entry name" value="AlkD_like"/>
    <property type="match status" value="1"/>
</dbReference>
<protein>
    <submittedName>
        <fullName evidence="1">DNA alkylation repair enzyme</fullName>
    </submittedName>
    <submittedName>
        <fullName evidence="2">DNA alkylation repair protein</fullName>
    </submittedName>
</protein>
<accession>A0A173VAC1</accession>
<dbReference type="PaxDb" id="166486-ERS852572_02795"/>
<dbReference type="PANTHER" id="PTHR34070">
    <property type="entry name" value="ARMADILLO-TYPE FOLD"/>
    <property type="match status" value="1"/>
</dbReference>
<dbReference type="RefSeq" id="WP_055195220.1">
    <property type="nucleotide sequence ID" value="NZ_CABIYH010000022.1"/>
</dbReference>
<dbReference type="Pfam" id="PF08713">
    <property type="entry name" value="DNA_alkylation"/>
    <property type="match status" value="1"/>
</dbReference>
<sequence length="231" mass="27032">MTNEEICAWLKAEAEPKFQKFTSGLIPGTDPIIGVRIPKLRTLAKKIAKEDWRGYLEHAACDTYEEIMLQGLVLGYAKGEIDELLEYVRAFIPKIHDWSVNDCFCATFKIAQKHREKVWNFLMPYAKSDQEFEQRVVAVMLMDHFLTEEYIARVLSVWDRLDHPGYYRKMGVAWGVATAYAKYPKETHAFLLENHLDDETYNKAIQKMIESYRISAEDKEILRGMKRKLQK</sequence>
<organism evidence="1 3">
    <name type="scientific">Roseburia intestinalis</name>
    <dbReference type="NCBI Taxonomy" id="166486"/>
    <lineage>
        <taxon>Bacteria</taxon>
        <taxon>Bacillati</taxon>
        <taxon>Bacillota</taxon>
        <taxon>Clostridia</taxon>
        <taxon>Lachnospirales</taxon>
        <taxon>Lachnospiraceae</taxon>
        <taxon>Roseburia</taxon>
    </lineage>
</organism>
<dbReference type="AlphaFoldDB" id="A0A173VAC1"/>
<dbReference type="InterPro" id="IPR016024">
    <property type="entry name" value="ARM-type_fold"/>
</dbReference>
<dbReference type="EMBL" id="QSHO01000002">
    <property type="protein sequence ID" value="RHC19793.1"/>
    <property type="molecule type" value="Genomic_DNA"/>
</dbReference>
<proteinExistence type="predicted"/>
<evidence type="ECO:0000313" key="4">
    <source>
        <dbReference type="Proteomes" id="UP000283513"/>
    </source>
</evidence>
<evidence type="ECO:0000313" key="2">
    <source>
        <dbReference type="EMBL" id="RHC19793.1"/>
    </source>
</evidence>
<dbReference type="PANTHER" id="PTHR34070:SF1">
    <property type="entry name" value="DNA ALKYLATION REPAIR PROTEIN"/>
    <property type="match status" value="1"/>
</dbReference>
<evidence type="ECO:0000313" key="1">
    <source>
        <dbReference type="EMBL" id="CUN24319.1"/>
    </source>
</evidence>
<evidence type="ECO:0000313" key="3">
    <source>
        <dbReference type="Proteomes" id="UP000095350"/>
    </source>
</evidence>
<reference evidence="1 3" key="1">
    <citation type="submission" date="2015-09" db="EMBL/GenBank/DDBJ databases">
        <authorList>
            <consortium name="Pathogen Informatics"/>
        </authorList>
    </citation>
    <scope>NUCLEOTIDE SEQUENCE [LARGE SCALE GENOMIC DNA]</scope>
    <source>
        <strain evidence="1 3">2789STDY5834960</strain>
    </source>
</reference>
<dbReference type="EMBL" id="CYXZ01000022">
    <property type="protein sequence ID" value="CUN24319.1"/>
    <property type="molecule type" value="Genomic_DNA"/>
</dbReference>